<dbReference type="RefSeq" id="WP_075127744.1">
    <property type="nucleotide sequence ID" value="NZ_MSIE01000043.1"/>
</dbReference>
<accession>A0A1Q8CLP2</accession>
<dbReference type="EMBL" id="MSIE01000043">
    <property type="protein sequence ID" value="OLF15275.1"/>
    <property type="molecule type" value="Genomic_DNA"/>
</dbReference>
<organism evidence="2 3">
    <name type="scientific">Actinophytocola xanthii</name>
    <dbReference type="NCBI Taxonomy" id="1912961"/>
    <lineage>
        <taxon>Bacteria</taxon>
        <taxon>Bacillati</taxon>
        <taxon>Actinomycetota</taxon>
        <taxon>Actinomycetes</taxon>
        <taxon>Pseudonocardiales</taxon>
        <taxon>Pseudonocardiaceae</taxon>
    </lineage>
</organism>
<feature type="chain" id="PRO_5012344456" description="PpiC domain-containing protein" evidence="1">
    <location>
        <begin position="27"/>
        <end position="332"/>
    </location>
</feature>
<dbReference type="SUPFAM" id="SSF109998">
    <property type="entry name" value="Triger factor/SurA peptide-binding domain-like"/>
    <property type="match status" value="1"/>
</dbReference>
<name>A0A1Q8CLP2_9PSEU</name>
<evidence type="ECO:0008006" key="4">
    <source>
        <dbReference type="Google" id="ProtNLM"/>
    </source>
</evidence>
<dbReference type="InterPro" id="IPR027304">
    <property type="entry name" value="Trigger_fact/SurA_dom_sf"/>
</dbReference>
<gene>
    <name evidence="2" type="ORF">BU204_22680</name>
</gene>
<dbReference type="AlphaFoldDB" id="A0A1Q8CLP2"/>
<proteinExistence type="predicted"/>
<keyword evidence="1" id="KW-0732">Signal</keyword>
<protein>
    <recommendedName>
        <fullName evidence="4">PpiC domain-containing protein</fullName>
    </recommendedName>
</protein>
<evidence type="ECO:0000313" key="3">
    <source>
        <dbReference type="Proteomes" id="UP000185596"/>
    </source>
</evidence>
<feature type="signal peptide" evidence="1">
    <location>
        <begin position="1"/>
        <end position="26"/>
    </location>
</feature>
<reference evidence="2 3" key="1">
    <citation type="submission" date="2016-12" db="EMBL/GenBank/DDBJ databases">
        <title>The draft genome sequence of Actinophytocola sp. 11-183.</title>
        <authorList>
            <person name="Wang W."/>
            <person name="Yuan L."/>
        </authorList>
    </citation>
    <scope>NUCLEOTIDE SEQUENCE [LARGE SCALE GENOMIC DNA]</scope>
    <source>
        <strain evidence="2 3">11-183</strain>
    </source>
</reference>
<evidence type="ECO:0000256" key="1">
    <source>
        <dbReference type="SAM" id="SignalP"/>
    </source>
</evidence>
<evidence type="ECO:0000313" key="2">
    <source>
        <dbReference type="EMBL" id="OLF15275.1"/>
    </source>
</evidence>
<dbReference type="STRING" id="1912961.BU204_22680"/>
<dbReference type="Proteomes" id="UP000185596">
    <property type="component" value="Unassembled WGS sequence"/>
</dbReference>
<dbReference type="PROSITE" id="PS51257">
    <property type="entry name" value="PROKAR_LIPOPROTEIN"/>
    <property type="match status" value="1"/>
</dbReference>
<sequence length="332" mass="35453">MTTAKFRRHGVLAVLTALVATLTACGSGPSRVNSAVIVDGSTSISVDTVQGLVEKVVREQPAARPLAQQRKLDLVAREAVSQLVVHELITDAAREEDITVSREELSRALSGNPFGDELPDDGSVPPEALASQLVYRARDQREAVIDQLLLAQLAAKYYQRLQITMDFTVISGDQTGGDPSSMREQAEDKARQFAADPDKVGDLIAKDTEAGVNASEGAEFAALQDPALASTVMFGAEEGSVVAFEPSPGQALWVVGLIRSRDTDASPEVAEQPQVEPEQLVAIGRRFLQPYAEETSIEVSPRYGVWDLAAMGVAPSDDETVGLVLTPENASQ</sequence>
<dbReference type="OrthoDB" id="5175106at2"/>
<keyword evidence="3" id="KW-1185">Reference proteome</keyword>
<comment type="caution">
    <text evidence="2">The sequence shown here is derived from an EMBL/GenBank/DDBJ whole genome shotgun (WGS) entry which is preliminary data.</text>
</comment>